<evidence type="ECO:0000313" key="10">
    <source>
        <dbReference type="Proteomes" id="UP001168821"/>
    </source>
</evidence>
<dbReference type="GO" id="GO:0031123">
    <property type="term" value="P:RNA 3'-end processing"/>
    <property type="evidence" value="ECO:0007669"/>
    <property type="project" value="TreeGrafter"/>
</dbReference>
<evidence type="ECO:0000256" key="4">
    <source>
        <dbReference type="ARBA" id="ARBA00022723"/>
    </source>
</evidence>
<protein>
    <submittedName>
        <fullName evidence="9">Uncharacterized protein</fullName>
    </submittedName>
</protein>
<comment type="caution">
    <text evidence="9">The sequence shown here is derived from an EMBL/GenBank/DDBJ whole genome shotgun (WGS) entry which is preliminary data.</text>
</comment>
<comment type="cofactor">
    <cofactor evidence="1">
        <name>Mn(2+)</name>
        <dbReference type="ChEBI" id="CHEBI:29035"/>
    </cofactor>
</comment>
<feature type="region of interest" description="Disordered" evidence="6">
    <location>
        <begin position="837"/>
        <end position="856"/>
    </location>
</feature>
<evidence type="ECO:0000259" key="8">
    <source>
        <dbReference type="Pfam" id="PF22600"/>
    </source>
</evidence>
<evidence type="ECO:0000256" key="5">
    <source>
        <dbReference type="ARBA" id="ARBA00022842"/>
    </source>
</evidence>
<feature type="compositionally biased region" description="Basic residues" evidence="6">
    <location>
        <begin position="649"/>
        <end position="679"/>
    </location>
</feature>
<dbReference type="CDD" id="cd05402">
    <property type="entry name" value="NT_PAP_TUTase"/>
    <property type="match status" value="1"/>
</dbReference>
<evidence type="ECO:0000259" key="7">
    <source>
        <dbReference type="Pfam" id="PF03828"/>
    </source>
</evidence>
<dbReference type="GO" id="GO:0050265">
    <property type="term" value="F:RNA uridylyltransferase activity"/>
    <property type="evidence" value="ECO:0007669"/>
    <property type="project" value="TreeGrafter"/>
</dbReference>
<evidence type="ECO:0000256" key="6">
    <source>
        <dbReference type="SAM" id="MobiDB-lite"/>
    </source>
</evidence>
<accession>A0AA38IM04</accession>
<feature type="region of interest" description="Disordered" evidence="6">
    <location>
        <begin position="614"/>
        <end position="717"/>
    </location>
</feature>
<feature type="compositionally biased region" description="Basic and acidic residues" evidence="6">
    <location>
        <begin position="680"/>
        <end position="717"/>
    </location>
</feature>
<reference evidence="9" key="1">
    <citation type="journal article" date="2023" name="G3 (Bethesda)">
        <title>Whole genome assemblies of Zophobas morio and Tenebrio molitor.</title>
        <authorList>
            <person name="Kaur S."/>
            <person name="Stinson S.A."/>
            <person name="diCenzo G.C."/>
        </authorList>
    </citation>
    <scope>NUCLEOTIDE SEQUENCE</scope>
    <source>
        <strain evidence="9">QUZm001</strain>
    </source>
</reference>
<gene>
    <name evidence="9" type="ORF">Zmor_009131</name>
</gene>
<feature type="compositionally biased region" description="Basic and acidic residues" evidence="6">
    <location>
        <begin position="758"/>
        <end position="790"/>
    </location>
</feature>
<dbReference type="Proteomes" id="UP001168821">
    <property type="component" value="Unassembled WGS sequence"/>
</dbReference>
<dbReference type="PANTHER" id="PTHR12271">
    <property type="entry name" value="POLY A POLYMERASE CID PAP -RELATED"/>
    <property type="match status" value="1"/>
</dbReference>
<feature type="region of interest" description="Disordered" evidence="6">
    <location>
        <begin position="522"/>
        <end position="600"/>
    </location>
</feature>
<keyword evidence="4" id="KW-0479">Metal-binding</keyword>
<dbReference type="SUPFAM" id="SSF81301">
    <property type="entry name" value="Nucleotidyltransferase"/>
    <property type="match status" value="1"/>
</dbReference>
<feature type="compositionally biased region" description="Basic and acidic residues" evidence="6">
    <location>
        <begin position="843"/>
        <end position="856"/>
    </location>
</feature>
<feature type="region of interest" description="Disordered" evidence="6">
    <location>
        <begin position="731"/>
        <end position="827"/>
    </location>
</feature>
<dbReference type="AlphaFoldDB" id="A0AA38IM04"/>
<sequence length="1077" mass="123193">MPSWIDFVFLTDSEGSRQAMIDSLTETQSFTDQVLLLQTKLQINKIANEKKRKLIHDDLTTALTPMFALNKIYFFGSSVTGLDVQGSDLDVYIANVREQNRPEVQTLKIVRNLIFKCRKFCDVLLISGAKIPIIKCIHTKTQICCDLNIKNKLSVCNSQLIRYYLSLDDKMRPLMVMVKFWADLYDLKKVNFFSSYALYMMVIFYLQHEPYKIPSVKDLQRDIAANIVDGWNCAFELQGFANSALKNESLVNLVAGFFRFYSRFDYTSKVISVFMGTGIDKTRFVKPCRLPSCYQLYVNHKDSLLVNSGICIQDPFEHARNVAASVPLQCVGRFIHMCRSSLRLMENGESDLHSVLTQKVPSEYKIEIQKADDGTEDEDWVKYVNDLVHKILADIMNMKTTQTRHGNHESFTCNSEHDIFDGRINILRNLTELPPGTKDIDKEIAATKCIVKYLHQPLLVGFSLQMEFKRDPCRVNITLSPLNKRCKNFLHACFFFHVRLERYLAPEVESDLLAAEVDEDPAVSAVTPEPPLDVMTQKSDKSDSNKVGDASSGKQVSGGDETNESRTDGGGTSKSGEEKPSFEDEEEDVPADFFDDFSNQDFMDGLDIVDAWDEDKIGESETGNSTRSSDKKKRTHSPIRFVSKSPERRSRKHARSRSKSLTRRYVKRSSSHSKKRSRSRSREKIRMSDRRDPEKTKRDIHKDKIKVAKDREQKLVNDKLRIVETGLVPPGMEMEADINTILRKEKDRQRSATGSSVEKSREPKLSRERERERERERRFLLRSASREQVRKLVRYSPSPPLTYRARPREREPLYRPRKRTSSMDSNLSERELWIRSTRKRSRSRDSPLRRAKAKKYEEKKKKTFLEEIRDKLNETRTPLQIQPNYGMQQYAAAQAPAPVPAPTQYFPPTPTPQQYDQSFFIGDAYQSVSQPSMVMGQPMRFNVAGGGGVMQVHPVQHVQPVQAPPPPAAPAQAKLPPIIKPQALVSPKINILSDITVKAKVAEAKKEPPRESTEDIDKLFADKKISLSDFLTITAKCEGSDMWFWFGKCEAAVRCERVGWRPLSALTFRGLFKASAV</sequence>
<feature type="domain" description="Poly(A) RNA polymerase mitochondrial-like central palm" evidence="8">
    <location>
        <begin position="37"/>
        <end position="165"/>
    </location>
</feature>
<name>A0AA38IM04_9CUCU</name>
<dbReference type="GO" id="GO:1990817">
    <property type="term" value="F:poly(A) RNA polymerase activity"/>
    <property type="evidence" value="ECO:0007669"/>
    <property type="project" value="UniProtKB-ARBA"/>
</dbReference>
<dbReference type="Gene3D" id="1.10.1410.10">
    <property type="match status" value="1"/>
</dbReference>
<keyword evidence="10" id="KW-1185">Reference proteome</keyword>
<dbReference type="InterPro" id="IPR002058">
    <property type="entry name" value="PAP_assoc"/>
</dbReference>
<dbReference type="Pfam" id="PF03828">
    <property type="entry name" value="PAP_assoc"/>
    <property type="match status" value="1"/>
</dbReference>
<dbReference type="GO" id="GO:0046872">
    <property type="term" value="F:metal ion binding"/>
    <property type="evidence" value="ECO:0007669"/>
    <property type="project" value="UniProtKB-KW"/>
</dbReference>
<dbReference type="Pfam" id="PF22600">
    <property type="entry name" value="MTPAP-like_central"/>
    <property type="match status" value="1"/>
</dbReference>
<dbReference type="InterPro" id="IPR043519">
    <property type="entry name" value="NT_sf"/>
</dbReference>
<dbReference type="InterPro" id="IPR054708">
    <property type="entry name" value="MTPAP-like_central"/>
</dbReference>
<dbReference type="Gene3D" id="3.30.460.10">
    <property type="entry name" value="Beta Polymerase, domain 2"/>
    <property type="match status" value="1"/>
</dbReference>
<dbReference type="SUPFAM" id="SSF81631">
    <property type="entry name" value="PAP/OAS1 substrate-binding domain"/>
    <property type="match status" value="1"/>
</dbReference>
<dbReference type="EMBL" id="JALNTZ010000003">
    <property type="protein sequence ID" value="KAJ3657319.1"/>
    <property type="molecule type" value="Genomic_DNA"/>
</dbReference>
<feature type="domain" description="PAP-associated" evidence="7">
    <location>
        <begin position="249"/>
        <end position="318"/>
    </location>
</feature>
<evidence type="ECO:0000256" key="1">
    <source>
        <dbReference type="ARBA" id="ARBA00001936"/>
    </source>
</evidence>
<evidence type="ECO:0000256" key="3">
    <source>
        <dbReference type="ARBA" id="ARBA00022679"/>
    </source>
</evidence>
<feature type="compositionally biased region" description="Acidic residues" evidence="6">
    <location>
        <begin position="583"/>
        <end position="595"/>
    </location>
</feature>
<evidence type="ECO:0000256" key="2">
    <source>
        <dbReference type="ARBA" id="ARBA00001946"/>
    </source>
</evidence>
<dbReference type="PANTHER" id="PTHR12271:SF138">
    <property type="entry name" value="GH05885P"/>
    <property type="match status" value="1"/>
</dbReference>
<keyword evidence="3" id="KW-0808">Transferase</keyword>
<organism evidence="9 10">
    <name type="scientific">Zophobas morio</name>
    <dbReference type="NCBI Taxonomy" id="2755281"/>
    <lineage>
        <taxon>Eukaryota</taxon>
        <taxon>Metazoa</taxon>
        <taxon>Ecdysozoa</taxon>
        <taxon>Arthropoda</taxon>
        <taxon>Hexapoda</taxon>
        <taxon>Insecta</taxon>
        <taxon>Pterygota</taxon>
        <taxon>Neoptera</taxon>
        <taxon>Endopterygota</taxon>
        <taxon>Coleoptera</taxon>
        <taxon>Polyphaga</taxon>
        <taxon>Cucujiformia</taxon>
        <taxon>Tenebrionidae</taxon>
        <taxon>Zophobas</taxon>
    </lineage>
</organism>
<keyword evidence="5" id="KW-0460">Magnesium</keyword>
<evidence type="ECO:0000313" key="9">
    <source>
        <dbReference type="EMBL" id="KAJ3657319.1"/>
    </source>
</evidence>
<comment type="cofactor">
    <cofactor evidence="2">
        <name>Mg(2+)</name>
        <dbReference type="ChEBI" id="CHEBI:18420"/>
    </cofactor>
</comment>
<proteinExistence type="predicted"/>